<feature type="compositionally biased region" description="Polar residues" evidence="6">
    <location>
        <begin position="487"/>
        <end position="497"/>
    </location>
</feature>
<gene>
    <name evidence="8" type="ORF">SAMN05216218_11765</name>
</gene>
<dbReference type="PRINTS" id="PR00147">
    <property type="entry name" value="DNAPHOTLYASE"/>
</dbReference>
<dbReference type="RefSeq" id="WP_092694865.1">
    <property type="nucleotide sequence ID" value="NZ_FNBK01000017.1"/>
</dbReference>
<dbReference type="InterPro" id="IPR036155">
    <property type="entry name" value="Crypto/Photolyase_N_sf"/>
</dbReference>
<keyword evidence="8" id="KW-0456">Lyase</keyword>
<dbReference type="GO" id="GO:0006950">
    <property type="term" value="P:response to stress"/>
    <property type="evidence" value="ECO:0007669"/>
    <property type="project" value="UniProtKB-ARBA"/>
</dbReference>
<evidence type="ECO:0000256" key="5">
    <source>
        <dbReference type="RuleBase" id="RU004182"/>
    </source>
</evidence>
<evidence type="ECO:0000256" key="3">
    <source>
        <dbReference type="ARBA" id="ARBA00022991"/>
    </source>
</evidence>
<dbReference type="InterPro" id="IPR006050">
    <property type="entry name" value="DNA_photolyase_N"/>
</dbReference>
<keyword evidence="1 4" id="KW-0285">Flavoprotein</keyword>
<keyword evidence="3 5" id="KW-0157">Chromophore</keyword>
<dbReference type="STRING" id="660518.SAMN05216218_11765"/>
<dbReference type="InterPro" id="IPR036134">
    <property type="entry name" value="Crypto/Photolyase_FAD-like_sf"/>
</dbReference>
<evidence type="ECO:0000259" key="7">
    <source>
        <dbReference type="PROSITE" id="PS51645"/>
    </source>
</evidence>
<feature type="binding site" evidence="4">
    <location>
        <begin position="353"/>
        <end position="355"/>
    </location>
    <ligand>
        <name>FAD</name>
        <dbReference type="ChEBI" id="CHEBI:57692"/>
    </ligand>
</feature>
<dbReference type="SUPFAM" id="SSF52425">
    <property type="entry name" value="Cryptochrome/photolyase, N-terminal domain"/>
    <property type="match status" value="1"/>
</dbReference>
<keyword evidence="9" id="KW-1185">Reference proteome</keyword>
<keyword evidence="2 4" id="KW-0274">FAD</keyword>
<feature type="compositionally biased region" description="Basic and acidic residues" evidence="6">
    <location>
        <begin position="474"/>
        <end position="486"/>
    </location>
</feature>
<dbReference type="Proteomes" id="UP000199076">
    <property type="component" value="Unassembled WGS sequence"/>
</dbReference>
<feature type="region of interest" description="Disordered" evidence="6">
    <location>
        <begin position="459"/>
        <end position="497"/>
    </location>
</feature>
<dbReference type="GO" id="GO:0003677">
    <property type="term" value="F:DNA binding"/>
    <property type="evidence" value="ECO:0007669"/>
    <property type="project" value="TreeGrafter"/>
</dbReference>
<dbReference type="Gene3D" id="1.10.579.10">
    <property type="entry name" value="DNA Cyclobutane Dipyrimidine Photolyase, subunit A, domain 3"/>
    <property type="match status" value="1"/>
</dbReference>
<evidence type="ECO:0000313" key="8">
    <source>
        <dbReference type="EMBL" id="SDG19044.1"/>
    </source>
</evidence>
<feature type="binding site" evidence="4">
    <location>
        <begin position="218"/>
        <end position="222"/>
    </location>
    <ligand>
        <name>FAD</name>
        <dbReference type="ChEBI" id="CHEBI:57692"/>
    </ligand>
</feature>
<dbReference type="GO" id="GO:0006139">
    <property type="term" value="P:nucleobase-containing compound metabolic process"/>
    <property type="evidence" value="ECO:0007669"/>
    <property type="project" value="UniProtKB-ARBA"/>
</dbReference>
<dbReference type="OrthoDB" id="11721at2157"/>
<dbReference type="SUPFAM" id="SSF48173">
    <property type="entry name" value="Cryptochrome/photolyase FAD-binding domain"/>
    <property type="match status" value="1"/>
</dbReference>
<comment type="similarity">
    <text evidence="5">Belongs to the DNA photolyase family.</text>
</comment>
<evidence type="ECO:0000256" key="4">
    <source>
        <dbReference type="PIRSR" id="PIRSR602081-1"/>
    </source>
</evidence>
<evidence type="ECO:0000313" key="9">
    <source>
        <dbReference type="Proteomes" id="UP000199076"/>
    </source>
</evidence>
<feature type="binding site" evidence="4">
    <location>
        <position position="204"/>
    </location>
    <ligand>
        <name>FAD</name>
        <dbReference type="ChEBI" id="CHEBI:57692"/>
    </ligand>
</feature>
<dbReference type="GO" id="GO:0071949">
    <property type="term" value="F:FAD binding"/>
    <property type="evidence" value="ECO:0007669"/>
    <property type="project" value="TreeGrafter"/>
</dbReference>
<protein>
    <submittedName>
        <fullName evidence="8">Deoxyribodipyrimidine photo-lyase family protein (Cryptochrome)</fullName>
    </submittedName>
</protein>
<dbReference type="Gene3D" id="1.25.40.80">
    <property type="match status" value="1"/>
</dbReference>
<dbReference type="InterPro" id="IPR002081">
    <property type="entry name" value="Cryptochrome/DNA_photolyase_1"/>
</dbReference>
<dbReference type="Pfam" id="PF03441">
    <property type="entry name" value="FAD_binding_7"/>
    <property type="match status" value="1"/>
</dbReference>
<evidence type="ECO:0000256" key="6">
    <source>
        <dbReference type="SAM" id="MobiDB-lite"/>
    </source>
</evidence>
<dbReference type="InterPro" id="IPR005101">
    <property type="entry name" value="Cryptochr/Photolyase_FAD-bd"/>
</dbReference>
<dbReference type="InterPro" id="IPR018394">
    <property type="entry name" value="DNA_photolyase_1_CS_C"/>
</dbReference>
<sequence length="497" mass="56999">MSEPRIAVWHRDDLRVRDNAALAAAVADGRPCPVYVFDPQFYRSGMACDARLRFVHESLTDLAARYGDHGSDLALFHGDPEDVLEDLPVDRIYVNRSVTGRYGRERDERLFDRPDVRVLADDGIDWTDRARGDYDWSEQAEAYFERDPIRPPGRLSDNPLESETSVADVEREYGVEPEKVDVPEGGPSAGWTRLTGFADTITDYPGSIAPPAKAERNSSRLSPYLAFGCLTPRQVYRYLHRNAPAGTAREMFTSRLYWNRHYNQKLADWPGWMDRAVNPVYTGLFRGRHDPELVAAWREGRTGYPLVDASMRALQETGWLNFRMRAMCASFYTYILQCWWKVGADHFYRHLIDADAAINYTQWQSQSALTGVSPVRIYNPRKQVRENDPDGEFVREYVPELRAFPTEHLDQPEKAPLAVQDECGIRIGEDYPRPVVELEAHRERAREVFGRLADRAEEALSDPEIRRRASLSRRGGDRRDSERDETTSGGQSRLSEF</sequence>
<accession>A0A1G7S7X8</accession>
<dbReference type="PROSITE" id="PS00394">
    <property type="entry name" value="DNA_PHOTOLYASES_1_1"/>
    <property type="match status" value="1"/>
</dbReference>
<dbReference type="PROSITE" id="PS51645">
    <property type="entry name" value="PHR_CRY_ALPHA_BETA"/>
    <property type="match status" value="1"/>
</dbReference>
<comment type="cofactor">
    <cofactor evidence="4">
        <name>FAD</name>
        <dbReference type="ChEBI" id="CHEBI:57692"/>
    </cofactor>
    <text evidence="4">Binds 1 FAD per subunit.</text>
</comment>
<dbReference type="AlphaFoldDB" id="A0A1G7S7X8"/>
<dbReference type="EMBL" id="FNBK01000017">
    <property type="protein sequence ID" value="SDG19044.1"/>
    <property type="molecule type" value="Genomic_DNA"/>
</dbReference>
<dbReference type="PANTHER" id="PTHR11455">
    <property type="entry name" value="CRYPTOCHROME"/>
    <property type="match status" value="1"/>
</dbReference>
<evidence type="ECO:0000256" key="2">
    <source>
        <dbReference type="ARBA" id="ARBA00022827"/>
    </source>
</evidence>
<dbReference type="Gene3D" id="3.40.50.620">
    <property type="entry name" value="HUPs"/>
    <property type="match status" value="1"/>
</dbReference>
<feature type="domain" description="Photolyase/cryptochrome alpha/beta" evidence="7">
    <location>
        <begin position="4"/>
        <end position="126"/>
    </location>
</feature>
<organism evidence="8 9">
    <name type="scientific">Halorientalis regularis</name>
    <dbReference type="NCBI Taxonomy" id="660518"/>
    <lineage>
        <taxon>Archaea</taxon>
        <taxon>Methanobacteriati</taxon>
        <taxon>Methanobacteriota</taxon>
        <taxon>Stenosarchaea group</taxon>
        <taxon>Halobacteria</taxon>
        <taxon>Halobacteriales</taxon>
        <taxon>Haloarculaceae</taxon>
        <taxon>Halorientalis</taxon>
    </lineage>
</organism>
<dbReference type="InterPro" id="IPR014729">
    <property type="entry name" value="Rossmann-like_a/b/a_fold"/>
</dbReference>
<evidence type="ECO:0000256" key="1">
    <source>
        <dbReference type="ARBA" id="ARBA00022630"/>
    </source>
</evidence>
<dbReference type="Pfam" id="PF00875">
    <property type="entry name" value="DNA_photolyase"/>
    <property type="match status" value="1"/>
</dbReference>
<reference evidence="9" key="1">
    <citation type="submission" date="2016-10" db="EMBL/GenBank/DDBJ databases">
        <authorList>
            <person name="Varghese N."/>
            <person name="Submissions S."/>
        </authorList>
    </citation>
    <scope>NUCLEOTIDE SEQUENCE [LARGE SCALE GENOMIC DNA]</scope>
    <source>
        <strain evidence="9">IBRC-M 10760</strain>
    </source>
</reference>
<proteinExistence type="inferred from homology"/>
<dbReference type="PANTHER" id="PTHR11455:SF9">
    <property type="entry name" value="CRYPTOCHROME CIRCADIAN CLOCK 5 ISOFORM X1"/>
    <property type="match status" value="1"/>
</dbReference>
<feature type="binding site" evidence="4">
    <location>
        <position position="252"/>
    </location>
    <ligand>
        <name>FAD</name>
        <dbReference type="ChEBI" id="CHEBI:57692"/>
    </ligand>
</feature>
<dbReference type="GO" id="GO:0003904">
    <property type="term" value="F:deoxyribodipyrimidine photo-lyase activity"/>
    <property type="evidence" value="ECO:0007669"/>
    <property type="project" value="TreeGrafter"/>
</dbReference>
<name>A0A1G7S7X8_9EURY</name>